<protein>
    <submittedName>
        <fullName evidence="2">Uncharacterized protein</fullName>
    </submittedName>
</protein>
<proteinExistence type="predicted"/>
<organism evidence="2 3">
    <name type="scientific">Mikania micrantha</name>
    <name type="common">bitter vine</name>
    <dbReference type="NCBI Taxonomy" id="192012"/>
    <lineage>
        <taxon>Eukaryota</taxon>
        <taxon>Viridiplantae</taxon>
        <taxon>Streptophyta</taxon>
        <taxon>Embryophyta</taxon>
        <taxon>Tracheophyta</taxon>
        <taxon>Spermatophyta</taxon>
        <taxon>Magnoliopsida</taxon>
        <taxon>eudicotyledons</taxon>
        <taxon>Gunneridae</taxon>
        <taxon>Pentapetalae</taxon>
        <taxon>asterids</taxon>
        <taxon>campanulids</taxon>
        <taxon>Asterales</taxon>
        <taxon>Asteraceae</taxon>
        <taxon>Asteroideae</taxon>
        <taxon>Heliantheae alliance</taxon>
        <taxon>Eupatorieae</taxon>
        <taxon>Mikania</taxon>
    </lineage>
</organism>
<dbReference type="AlphaFoldDB" id="A0A5N6N5Q6"/>
<dbReference type="Proteomes" id="UP000326396">
    <property type="component" value="Linkage Group LG3"/>
</dbReference>
<evidence type="ECO:0000313" key="3">
    <source>
        <dbReference type="Proteomes" id="UP000326396"/>
    </source>
</evidence>
<evidence type="ECO:0000256" key="1">
    <source>
        <dbReference type="SAM" id="MobiDB-lite"/>
    </source>
</evidence>
<sequence>MSSDDEQVPLNIPMMLTQHFQHLISEDVEELAMQLFELDALDEADSQEGSSSRQEGKQKYLNRGRKDGDARLWNDYFAPEPTGFNMRHRIASQFLEEWQQLYNFHLAEKIQPEEESGLQRRAVHNVN</sequence>
<comment type="caution">
    <text evidence="2">The sequence shown here is derived from an EMBL/GenBank/DDBJ whole genome shotgun (WGS) entry which is preliminary data.</text>
</comment>
<evidence type="ECO:0000313" key="2">
    <source>
        <dbReference type="EMBL" id="KAD4384588.1"/>
    </source>
</evidence>
<feature type="compositionally biased region" description="Basic and acidic residues" evidence="1">
    <location>
        <begin position="54"/>
        <end position="64"/>
    </location>
</feature>
<keyword evidence="3" id="KW-1185">Reference proteome</keyword>
<gene>
    <name evidence="2" type="ORF">E3N88_24756</name>
</gene>
<accession>A0A5N6N5Q6</accession>
<dbReference type="EMBL" id="SZYD01000013">
    <property type="protein sequence ID" value="KAD4384588.1"/>
    <property type="molecule type" value="Genomic_DNA"/>
</dbReference>
<reference evidence="2 3" key="1">
    <citation type="submission" date="2019-05" db="EMBL/GenBank/DDBJ databases">
        <title>Mikania micrantha, genome provides insights into the molecular mechanism of rapid growth.</title>
        <authorList>
            <person name="Liu B."/>
        </authorList>
    </citation>
    <scope>NUCLEOTIDE SEQUENCE [LARGE SCALE GENOMIC DNA]</scope>
    <source>
        <strain evidence="2">NLD-2019</strain>
        <tissue evidence="2">Leaf</tissue>
    </source>
</reference>
<feature type="region of interest" description="Disordered" evidence="1">
    <location>
        <begin position="43"/>
        <end position="64"/>
    </location>
</feature>
<name>A0A5N6N5Q6_9ASTR</name>